<name>A0A6A9UXN1_9ACTN</name>
<dbReference type="Proteomes" id="UP000435304">
    <property type="component" value="Unassembled WGS sequence"/>
</dbReference>
<evidence type="ECO:0000259" key="14">
    <source>
        <dbReference type="Pfam" id="PF03315"/>
    </source>
</evidence>
<keyword evidence="7" id="KW-0479">Metal-binding</keyword>
<dbReference type="GO" id="GO:0046872">
    <property type="term" value="F:metal ion binding"/>
    <property type="evidence" value="ECO:0007669"/>
    <property type="project" value="UniProtKB-KW"/>
</dbReference>
<accession>A0A6A9UXN1</accession>
<evidence type="ECO:0000256" key="4">
    <source>
        <dbReference type="ARBA" id="ARBA00012093"/>
    </source>
</evidence>
<reference evidence="15 16" key="1">
    <citation type="submission" date="2019-12" db="EMBL/GenBank/DDBJ databases">
        <title>Auraticoccus cholistani sp. nov., an actinomycete isolated from soil of Cholistan desert.</title>
        <authorList>
            <person name="Cheema M.T."/>
        </authorList>
    </citation>
    <scope>NUCLEOTIDE SEQUENCE [LARGE SCALE GENOMIC DNA]</scope>
    <source>
        <strain evidence="15 16">F435</strain>
    </source>
</reference>
<evidence type="ECO:0000313" key="16">
    <source>
        <dbReference type="Proteomes" id="UP000435304"/>
    </source>
</evidence>
<organism evidence="15 16">
    <name type="scientific">Auraticoccus cholistanensis</name>
    <dbReference type="NCBI Taxonomy" id="2656650"/>
    <lineage>
        <taxon>Bacteria</taxon>
        <taxon>Bacillati</taxon>
        <taxon>Actinomycetota</taxon>
        <taxon>Actinomycetes</taxon>
        <taxon>Propionibacteriales</taxon>
        <taxon>Propionibacteriaceae</taxon>
        <taxon>Auraticoccus</taxon>
    </lineage>
</organism>
<dbReference type="EMBL" id="WPCU01000005">
    <property type="protein sequence ID" value="MVA76344.1"/>
    <property type="molecule type" value="Genomic_DNA"/>
</dbReference>
<sequence length="93" mass="9632">MSVSVFDLFSIGIGPSSSHTVGPMRAAGRFAAALADEGLLPRVQRVRAELFGSLGATGHGHGSASAVLWGLEGEDPETVDTETAPGRAEEVRR</sequence>
<dbReference type="Gene3D" id="3.30.1330.90">
    <property type="entry name" value="D-3-phosphoglycerate dehydrogenase, domain 3"/>
    <property type="match status" value="1"/>
</dbReference>
<evidence type="ECO:0000256" key="3">
    <source>
        <dbReference type="ARBA" id="ARBA00008636"/>
    </source>
</evidence>
<evidence type="ECO:0000256" key="9">
    <source>
        <dbReference type="ARBA" id="ARBA00023014"/>
    </source>
</evidence>
<dbReference type="RefSeq" id="WP_331714639.1">
    <property type="nucleotide sequence ID" value="NZ_WPCU01000005.1"/>
</dbReference>
<dbReference type="PANTHER" id="PTHR30182">
    <property type="entry name" value="L-SERINE DEHYDRATASE"/>
    <property type="match status" value="1"/>
</dbReference>
<keyword evidence="10 15" id="KW-0456">Lyase</keyword>
<dbReference type="AlphaFoldDB" id="A0A6A9UXN1"/>
<keyword evidence="6" id="KW-0004">4Fe-4S</keyword>
<dbReference type="Pfam" id="PF03315">
    <property type="entry name" value="SDH_beta"/>
    <property type="match status" value="1"/>
</dbReference>
<feature type="domain" description="Serine dehydratase beta chain" evidence="14">
    <location>
        <begin position="4"/>
        <end position="92"/>
    </location>
</feature>
<evidence type="ECO:0000256" key="7">
    <source>
        <dbReference type="ARBA" id="ARBA00022723"/>
    </source>
</evidence>
<dbReference type="SUPFAM" id="SSF143548">
    <property type="entry name" value="Serine metabolism enzymes domain"/>
    <property type="match status" value="1"/>
</dbReference>
<evidence type="ECO:0000256" key="2">
    <source>
        <dbReference type="ARBA" id="ARBA00004742"/>
    </source>
</evidence>
<keyword evidence="9" id="KW-0411">Iron-sulfur</keyword>
<evidence type="ECO:0000256" key="1">
    <source>
        <dbReference type="ARBA" id="ARBA00001966"/>
    </source>
</evidence>
<evidence type="ECO:0000256" key="5">
    <source>
        <dbReference type="ARBA" id="ARBA00022432"/>
    </source>
</evidence>
<protein>
    <recommendedName>
        <fullName evidence="4">L-serine ammonia-lyase</fullName>
        <ecNumber evidence="4">4.3.1.17</ecNumber>
    </recommendedName>
    <alternativeName>
        <fullName evidence="11">L-serine deaminase</fullName>
    </alternativeName>
</protein>
<dbReference type="InterPro" id="IPR029009">
    <property type="entry name" value="ASB_dom_sf"/>
</dbReference>
<keyword evidence="16" id="KW-1185">Reference proteome</keyword>
<comment type="caution">
    <text evidence="15">The sequence shown here is derived from an EMBL/GenBank/DDBJ whole genome shotgun (WGS) entry which is preliminary data.</text>
</comment>
<comment type="catalytic activity">
    <reaction evidence="12">
        <text>L-serine = pyruvate + NH4(+)</text>
        <dbReference type="Rhea" id="RHEA:19169"/>
        <dbReference type="ChEBI" id="CHEBI:15361"/>
        <dbReference type="ChEBI" id="CHEBI:28938"/>
        <dbReference type="ChEBI" id="CHEBI:33384"/>
        <dbReference type="EC" id="4.3.1.17"/>
    </reaction>
</comment>
<gene>
    <name evidence="15" type="ORF">GC722_09955</name>
</gene>
<evidence type="ECO:0000256" key="12">
    <source>
        <dbReference type="ARBA" id="ARBA00049406"/>
    </source>
</evidence>
<comment type="cofactor">
    <cofactor evidence="1">
        <name>[4Fe-4S] cluster</name>
        <dbReference type="ChEBI" id="CHEBI:49883"/>
    </cofactor>
</comment>
<feature type="non-terminal residue" evidence="15">
    <location>
        <position position="93"/>
    </location>
</feature>
<comment type="pathway">
    <text evidence="2">Carbohydrate biosynthesis; gluconeogenesis.</text>
</comment>
<evidence type="ECO:0000256" key="8">
    <source>
        <dbReference type="ARBA" id="ARBA00023004"/>
    </source>
</evidence>
<evidence type="ECO:0000256" key="10">
    <source>
        <dbReference type="ARBA" id="ARBA00023239"/>
    </source>
</evidence>
<dbReference type="GO" id="GO:0006094">
    <property type="term" value="P:gluconeogenesis"/>
    <property type="evidence" value="ECO:0007669"/>
    <property type="project" value="UniProtKB-KW"/>
</dbReference>
<evidence type="ECO:0000256" key="11">
    <source>
        <dbReference type="ARBA" id="ARBA00041766"/>
    </source>
</evidence>
<keyword evidence="5" id="KW-0312">Gluconeogenesis</keyword>
<dbReference type="EC" id="4.3.1.17" evidence="4"/>
<evidence type="ECO:0000256" key="6">
    <source>
        <dbReference type="ARBA" id="ARBA00022485"/>
    </source>
</evidence>
<dbReference type="PANTHER" id="PTHR30182:SF1">
    <property type="entry name" value="L-SERINE DEHYDRATASE 1"/>
    <property type="match status" value="1"/>
</dbReference>
<comment type="similarity">
    <text evidence="3">Belongs to the iron-sulfur dependent L-serine dehydratase family.</text>
</comment>
<keyword evidence="8" id="KW-0408">Iron</keyword>
<dbReference type="GO" id="GO:0051539">
    <property type="term" value="F:4 iron, 4 sulfur cluster binding"/>
    <property type="evidence" value="ECO:0007669"/>
    <property type="project" value="UniProtKB-KW"/>
</dbReference>
<dbReference type="InterPro" id="IPR005131">
    <property type="entry name" value="Ser_deHydtase_bsu"/>
</dbReference>
<proteinExistence type="inferred from homology"/>
<dbReference type="GO" id="GO:0003941">
    <property type="term" value="F:L-serine ammonia-lyase activity"/>
    <property type="evidence" value="ECO:0007669"/>
    <property type="project" value="UniProtKB-EC"/>
</dbReference>
<feature type="region of interest" description="Disordered" evidence="13">
    <location>
        <begin position="72"/>
        <end position="93"/>
    </location>
</feature>
<evidence type="ECO:0000313" key="15">
    <source>
        <dbReference type="EMBL" id="MVA76344.1"/>
    </source>
</evidence>
<dbReference type="InterPro" id="IPR051318">
    <property type="entry name" value="Fe-S_L-Ser"/>
</dbReference>
<evidence type="ECO:0000256" key="13">
    <source>
        <dbReference type="SAM" id="MobiDB-lite"/>
    </source>
</evidence>